<accession>A0A158PCM7</accession>
<dbReference type="Gene3D" id="2.170.260.10">
    <property type="entry name" value="paz domain"/>
    <property type="match status" value="1"/>
</dbReference>
<proteinExistence type="predicted"/>
<dbReference type="WBParaSite" id="ACAC_0001277701-mRNA-1">
    <property type="protein sequence ID" value="ACAC_0001277701-mRNA-1"/>
    <property type="gene ID" value="ACAC_0001277701"/>
</dbReference>
<dbReference type="AlphaFoldDB" id="A0A158PCM7"/>
<sequence length="782" mass="88243">MWDARRWSQKNSGGSYRAKNQETRKSDYDYGRKKTYTHKPRNGDVNIRGNFDSGFSSNRTNDSENSNFCNGHGGPRFSNSEKEFDSCIPESREYRGQIENADLLSRLKIDNVNDHQAHYRGKPRVKNNEGFRLTPPNGKGVTLLESKSVMKGKNKFGGTVIKCEDTKTERNDFADEPDPIASVSARNVENGDGDTKNGLDCDKKLASDESGQLESRNSTISCTQSEFGGCGPEAVNLLTNFWELQISSKIVYRYEVAMHVGTPANRRAVDLLRGDRDDSSSTNRRKLCLNVLHYALEYYRILSEGSGIVYDGGSMLFSSEDLAYALKEHYGILVLDVNDLPESIRKLILRVDAKAVTIEIVSSSAASFDMSDLSAQMNRNLATLDRSLKQFYELITNQDALLRYGVMGVSRSLVLAACIIAGQIQKTLVMGITVSPVPVRVSNRTGLLFACQNLMRSVRELDGLKNVLKFDFSCVDNRMNSKWIQVHQYVKGVRVNYIGYGVTNPISFVAIGISHRPIKELKDTLPNAAKTEISVQAKFSRTGVPINPDWPAVVWRKGGNVQYFPMELLEVAPNQRVPPEKQLIARRNMVTDNPVNRFNKIHNLLEALNLHDSGLKNDFLKAFGITIASSPMKIEGFRRHAPGILYGVKHGCKMDGSDYSWRQDSDSKYIKAGRVDRIIIVHSDRTNKLPRNVISALQQMFKTRGIRCGEFVEVGIEDRRPIETESELEKIFKEYKNSKESLLIIHIDRAENKLHDFLKLMERKYLIPTQQITAELAERLPR</sequence>
<evidence type="ECO:0000313" key="2">
    <source>
        <dbReference type="Proteomes" id="UP000035642"/>
    </source>
</evidence>
<reference evidence="2" key="1">
    <citation type="submission" date="2012-09" db="EMBL/GenBank/DDBJ databases">
        <authorList>
            <person name="Martin A.A."/>
        </authorList>
    </citation>
    <scope>NUCLEOTIDE SEQUENCE</scope>
</reference>
<evidence type="ECO:0000313" key="3">
    <source>
        <dbReference type="WBParaSite" id="ACAC_0001277701-mRNA-1"/>
    </source>
</evidence>
<feature type="compositionally biased region" description="Basic and acidic residues" evidence="1">
    <location>
        <begin position="19"/>
        <end position="32"/>
    </location>
</feature>
<dbReference type="PANTHER" id="PTHR22891">
    <property type="entry name" value="EUKARYOTIC TRANSLATION INITIATION FACTOR 2C"/>
    <property type="match status" value="1"/>
</dbReference>
<name>A0A158PCM7_ANGCA</name>
<evidence type="ECO:0000256" key="1">
    <source>
        <dbReference type="SAM" id="MobiDB-lite"/>
    </source>
</evidence>
<feature type="region of interest" description="Disordered" evidence="1">
    <location>
        <begin position="170"/>
        <end position="217"/>
    </location>
</feature>
<dbReference type="STRING" id="6313.A0A158PCM7"/>
<protein>
    <submittedName>
        <fullName evidence="3">Piwi domain-containing protein</fullName>
    </submittedName>
</protein>
<dbReference type="SUPFAM" id="SSF53098">
    <property type="entry name" value="Ribonuclease H-like"/>
    <property type="match status" value="1"/>
</dbReference>
<dbReference type="SUPFAM" id="SSF101690">
    <property type="entry name" value="PAZ domain"/>
    <property type="match status" value="1"/>
</dbReference>
<dbReference type="Gene3D" id="3.40.50.2300">
    <property type="match status" value="1"/>
</dbReference>
<keyword evidence="2" id="KW-1185">Reference proteome</keyword>
<organism evidence="2 3">
    <name type="scientific">Angiostrongylus cantonensis</name>
    <name type="common">Rat lungworm</name>
    <dbReference type="NCBI Taxonomy" id="6313"/>
    <lineage>
        <taxon>Eukaryota</taxon>
        <taxon>Metazoa</taxon>
        <taxon>Ecdysozoa</taxon>
        <taxon>Nematoda</taxon>
        <taxon>Chromadorea</taxon>
        <taxon>Rhabditida</taxon>
        <taxon>Rhabditina</taxon>
        <taxon>Rhabditomorpha</taxon>
        <taxon>Strongyloidea</taxon>
        <taxon>Metastrongylidae</taxon>
        <taxon>Angiostrongylus</taxon>
    </lineage>
</organism>
<dbReference type="CDD" id="cd02846">
    <property type="entry name" value="PAZ_argonaute_like"/>
    <property type="match status" value="1"/>
</dbReference>
<feature type="region of interest" description="Disordered" evidence="1">
    <location>
        <begin position="1"/>
        <end position="75"/>
    </location>
</feature>
<dbReference type="InterPro" id="IPR012337">
    <property type="entry name" value="RNaseH-like_sf"/>
</dbReference>
<dbReference type="InterPro" id="IPR036085">
    <property type="entry name" value="PAZ_dom_sf"/>
</dbReference>
<feature type="compositionally biased region" description="Basic and acidic residues" evidence="1">
    <location>
        <begin position="193"/>
        <end position="207"/>
    </location>
</feature>
<feature type="compositionally biased region" description="Polar residues" evidence="1">
    <location>
        <begin position="53"/>
        <end position="69"/>
    </location>
</feature>
<dbReference type="Proteomes" id="UP000035642">
    <property type="component" value="Unassembled WGS sequence"/>
</dbReference>
<reference evidence="3" key="2">
    <citation type="submission" date="2016-04" db="UniProtKB">
        <authorList>
            <consortium name="WormBaseParasite"/>
        </authorList>
    </citation>
    <scope>IDENTIFICATION</scope>
</reference>